<comment type="caution">
    <text evidence="1">The sequence shown here is derived from an EMBL/GenBank/DDBJ whole genome shotgun (WGS) entry which is preliminary data.</text>
</comment>
<reference evidence="1" key="1">
    <citation type="journal article" date="2020" name="New Phytol.">
        <title>Comparative genomics reveals dynamic genome evolution in host specialist ectomycorrhizal fungi.</title>
        <authorList>
            <person name="Lofgren L.A."/>
            <person name="Nguyen N.H."/>
            <person name="Vilgalys R."/>
            <person name="Ruytinx J."/>
            <person name="Liao H.L."/>
            <person name="Branco S."/>
            <person name="Kuo A."/>
            <person name="LaButti K."/>
            <person name="Lipzen A."/>
            <person name="Andreopoulos W."/>
            <person name="Pangilinan J."/>
            <person name="Riley R."/>
            <person name="Hundley H."/>
            <person name="Na H."/>
            <person name="Barry K."/>
            <person name="Grigoriev I.V."/>
            <person name="Stajich J.E."/>
            <person name="Kennedy P.G."/>
        </authorList>
    </citation>
    <scope>NUCLEOTIDE SEQUENCE</scope>
    <source>
        <strain evidence="1">MN1</strain>
    </source>
</reference>
<dbReference type="OrthoDB" id="2691046at2759"/>
<proteinExistence type="predicted"/>
<dbReference type="GeneID" id="64635257"/>
<accession>A0A9P7DUA7</accession>
<dbReference type="EMBL" id="JABBWG010000071">
    <property type="protein sequence ID" value="KAG1803109.1"/>
    <property type="molecule type" value="Genomic_DNA"/>
</dbReference>
<dbReference type="Proteomes" id="UP000807769">
    <property type="component" value="Unassembled WGS sequence"/>
</dbReference>
<gene>
    <name evidence="1" type="ORF">BJ212DRAFT_1487156</name>
</gene>
<sequence>MKRTLCHKYKQAKNGIAESEKAFDKLDEAAPTASKKEWLASERIAQSSRINDPAAMDVYEINIKKASSKKEIELRLLEEGNAYNAAPACRSVATWVSMGLAIEEAQIALVIEL</sequence>
<keyword evidence="2" id="KW-1185">Reference proteome</keyword>
<dbReference type="AlphaFoldDB" id="A0A9P7DUA7"/>
<evidence type="ECO:0000313" key="2">
    <source>
        <dbReference type="Proteomes" id="UP000807769"/>
    </source>
</evidence>
<name>A0A9P7DUA7_9AGAM</name>
<protein>
    <submittedName>
        <fullName evidence="1">Uncharacterized protein</fullName>
    </submittedName>
</protein>
<evidence type="ECO:0000313" key="1">
    <source>
        <dbReference type="EMBL" id="KAG1803109.1"/>
    </source>
</evidence>
<dbReference type="RefSeq" id="XP_041186426.1">
    <property type="nucleotide sequence ID" value="XM_041341241.1"/>
</dbReference>
<organism evidence="1 2">
    <name type="scientific">Suillus subaureus</name>
    <dbReference type="NCBI Taxonomy" id="48587"/>
    <lineage>
        <taxon>Eukaryota</taxon>
        <taxon>Fungi</taxon>
        <taxon>Dikarya</taxon>
        <taxon>Basidiomycota</taxon>
        <taxon>Agaricomycotina</taxon>
        <taxon>Agaricomycetes</taxon>
        <taxon>Agaricomycetidae</taxon>
        <taxon>Boletales</taxon>
        <taxon>Suillineae</taxon>
        <taxon>Suillaceae</taxon>
        <taxon>Suillus</taxon>
    </lineage>
</organism>